<sequence length="237" mass="26118">MYREFVVRWEDVVPGDPQQVWDAVTRRAAGWIWEIEFEPRVGGAERGLSPAGGTVTAWDPPRRFATRAEAPDGWRNELDYTLEPHAGGTRVRYVHTSVAGDDYDVVLDGCVQHTDFYRHSLSEYVAHFAGRDGAYVGVDTTEPVAALRTRLGLPGDAAVGDRVRLTPAGVEPVEGVVDYLTPYFLGVRTGDAFFRVYGRDAWDAPSTVALHLFGAGADPRRVEQAWRGWLSAAEAVA</sequence>
<dbReference type="EMBL" id="CP001854">
    <property type="protein sequence ID" value="ADB48819.1"/>
    <property type="molecule type" value="Genomic_DNA"/>
</dbReference>
<evidence type="ECO:0000313" key="4">
    <source>
        <dbReference type="Proteomes" id="UP000008229"/>
    </source>
</evidence>
<dbReference type="STRING" id="469383.Cwoe_0383"/>
<dbReference type="SUPFAM" id="SSF55961">
    <property type="entry name" value="Bet v1-like"/>
    <property type="match status" value="1"/>
</dbReference>
<dbReference type="InterPro" id="IPR013538">
    <property type="entry name" value="ASHA1/2-like_C"/>
</dbReference>
<dbReference type="Proteomes" id="UP000008229">
    <property type="component" value="Chromosome"/>
</dbReference>
<keyword evidence="4" id="KW-1185">Reference proteome</keyword>
<comment type="similarity">
    <text evidence="1">Belongs to the AHA1 family.</text>
</comment>
<evidence type="ECO:0000313" key="3">
    <source>
        <dbReference type="EMBL" id="ADB48819.1"/>
    </source>
</evidence>
<dbReference type="Gene3D" id="3.30.530.20">
    <property type="match status" value="1"/>
</dbReference>
<gene>
    <name evidence="3" type="ordered locus">Cwoe_0383</name>
</gene>
<proteinExistence type="inferred from homology"/>
<dbReference type="InterPro" id="IPR023393">
    <property type="entry name" value="START-like_dom_sf"/>
</dbReference>
<dbReference type="KEGG" id="cwo:Cwoe_0383"/>
<dbReference type="eggNOG" id="COG3832">
    <property type="taxonomic scope" value="Bacteria"/>
</dbReference>
<dbReference type="Pfam" id="PF08327">
    <property type="entry name" value="AHSA1"/>
    <property type="match status" value="1"/>
</dbReference>
<feature type="domain" description="Activator of Hsp90 ATPase homologue 1/2-like C-terminal" evidence="2">
    <location>
        <begin position="17"/>
        <end position="102"/>
    </location>
</feature>
<name>D3F748_CONWI</name>
<organism evidence="3 4">
    <name type="scientific">Conexibacter woesei (strain DSM 14684 / CCUG 47730 / CIP 108061 / JCM 11494 / NBRC 100937 / ID131577)</name>
    <dbReference type="NCBI Taxonomy" id="469383"/>
    <lineage>
        <taxon>Bacteria</taxon>
        <taxon>Bacillati</taxon>
        <taxon>Actinomycetota</taxon>
        <taxon>Thermoleophilia</taxon>
        <taxon>Solirubrobacterales</taxon>
        <taxon>Conexibacteraceae</taxon>
        <taxon>Conexibacter</taxon>
    </lineage>
</organism>
<protein>
    <submittedName>
        <fullName evidence="3">Activator of Hsp90 ATPase 1 family protein</fullName>
    </submittedName>
</protein>
<dbReference type="RefSeq" id="WP_012931872.1">
    <property type="nucleotide sequence ID" value="NC_013739.1"/>
</dbReference>
<reference evidence="3 4" key="1">
    <citation type="journal article" date="2010" name="Stand. Genomic Sci.">
        <title>Complete genome sequence of Conexibacter woesei type strain (ID131577).</title>
        <authorList>
            <person name="Pukall R."/>
            <person name="Lapidus A."/>
            <person name="Glavina Del Rio T."/>
            <person name="Copeland A."/>
            <person name="Tice H."/>
            <person name="Cheng J.-F."/>
            <person name="Lucas S."/>
            <person name="Chen F."/>
            <person name="Nolan M."/>
            <person name="Bruce D."/>
            <person name="Goodwin L."/>
            <person name="Pitluck S."/>
            <person name="Mavromatis K."/>
            <person name="Ivanova N."/>
            <person name="Ovchinnikova G."/>
            <person name="Pati A."/>
            <person name="Chen A."/>
            <person name="Palaniappan K."/>
            <person name="Land M."/>
            <person name="Hauser L."/>
            <person name="Chang Y.-J."/>
            <person name="Jeffries C.D."/>
            <person name="Chain P."/>
            <person name="Meincke L."/>
            <person name="Sims D."/>
            <person name="Brettin T."/>
            <person name="Detter J.C."/>
            <person name="Rohde M."/>
            <person name="Goeker M."/>
            <person name="Bristow J."/>
            <person name="Eisen J.A."/>
            <person name="Markowitz V."/>
            <person name="Kyrpides N.C."/>
            <person name="Klenk H.-P."/>
            <person name="Hugenholtz P."/>
        </authorList>
    </citation>
    <scope>NUCLEOTIDE SEQUENCE [LARGE SCALE GENOMIC DNA]</scope>
    <source>
        <strain evidence="4">DSM 14684 / CIP 108061 / JCM 11494 / NBRC 100937 / ID131577</strain>
    </source>
</reference>
<dbReference type="AlphaFoldDB" id="D3F748"/>
<evidence type="ECO:0000259" key="2">
    <source>
        <dbReference type="Pfam" id="PF08327"/>
    </source>
</evidence>
<reference evidence="4" key="2">
    <citation type="submission" date="2010-01" db="EMBL/GenBank/DDBJ databases">
        <title>The complete genome of Conexibacter woesei DSM 14684.</title>
        <authorList>
            <consortium name="US DOE Joint Genome Institute (JGI-PGF)"/>
            <person name="Lucas S."/>
            <person name="Copeland A."/>
            <person name="Lapidus A."/>
            <person name="Glavina del Rio T."/>
            <person name="Dalin E."/>
            <person name="Tice H."/>
            <person name="Bruce D."/>
            <person name="Goodwin L."/>
            <person name="Pitluck S."/>
            <person name="Kyrpides N."/>
            <person name="Mavromatis K."/>
            <person name="Ivanova N."/>
            <person name="Mikhailova N."/>
            <person name="Chertkov O."/>
            <person name="Brettin T."/>
            <person name="Detter J.C."/>
            <person name="Han C."/>
            <person name="Larimer F."/>
            <person name="Land M."/>
            <person name="Hauser L."/>
            <person name="Markowitz V."/>
            <person name="Cheng J.-F."/>
            <person name="Hugenholtz P."/>
            <person name="Woyke T."/>
            <person name="Wu D."/>
            <person name="Pukall R."/>
            <person name="Steenblock K."/>
            <person name="Schneider S."/>
            <person name="Klenk H.-P."/>
            <person name="Eisen J.A."/>
        </authorList>
    </citation>
    <scope>NUCLEOTIDE SEQUENCE [LARGE SCALE GENOMIC DNA]</scope>
    <source>
        <strain evidence="4">DSM 14684 / CIP 108061 / JCM 11494 / NBRC 100937 / ID131577</strain>
    </source>
</reference>
<evidence type="ECO:0000256" key="1">
    <source>
        <dbReference type="ARBA" id="ARBA00006817"/>
    </source>
</evidence>
<dbReference type="HOGENOM" id="CLU_084739_0_0_11"/>
<dbReference type="OrthoDB" id="8417725at2"/>
<accession>D3F748</accession>